<dbReference type="PANTHER" id="PTHR43048:SF3">
    <property type="entry name" value="METHYLMALONYL-COA EPIMERASE, MITOCHONDRIAL"/>
    <property type="match status" value="1"/>
</dbReference>
<dbReference type="GO" id="GO:0046491">
    <property type="term" value="P:L-methylmalonyl-CoA metabolic process"/>
    <property type="evidence" value="ECO:0007669"/>
    <property type="project" value="TreeGrafter"/>
</dbReference>
<dbReference type="Pfam" id="PF13669">
    <property type="entry name" value="Glyoxalase_4"/>
    <property type="match status" value="1"/>
</dbReference>
<dbReference type="InterPro" id="IPR029068">
    <property type="entry name" value="Glyas_Bleomycin-R_OHBP_Dase"/>
</dbReference>
<dbReference type="KEGG" id="pwn:QNH46_01780"/>
<dbReference type="PROSITE" id="PS51819">
    <property type="entry name" value="VOC"/>
    <property type="match status" value="1"/>
</dbReference>
<evidence type="ECO:0000259" key="2">
    <source>
        <dbReference type="PROSITE" id="PS51819"/>
    </source>
</evidence>
<dbReference type="InterPro" id="IPR037523">
    <property type="entry name" value="VOC_core"/>
</dbReference>
<proteinExistence type="predicted"/>
<dbReference type="Proteomes" id="UP001177943">
    <property type="component" value="Chromosome"/>
</dbReference>
<dbReference type="GO" id="GO:0046872">
    <property type="term" value="F:metal ion binding"/>
    <property type="evidence" value="ECO:0007669"/>
    <property type="project" value="UniProtKB-KW"/>
</dbReference>
<dbReference type="SUPFAM" id="SSF54593">
    <property type="entry name" value="Glyoxalase/Bleomycin resistance protein/Dihydroxybiphenyl dioxygenase"/>
    <property type="match status" value="1"/>
</dbReference>
<sequence>MEKGILGTKVVAQIGLIVKDIEVTGKKYADFLGVEVPPIELTDEFEKSQIHYRNNPTTARAKLMFFRTPGSVEIELIEPDHNPSTWREFLDTHGEGVHHIAFYIEDSKGKIAKLQELGMNLVQTGEYTGGRYSYIDSSDDLKVMLELLEND</sequence>
<dbReference type="InterPro" id="IPR051785">
    <property type="entry name" value="MMCE/EMCE_epimerase"/>
</dbReference>
<feature type="domain" description="VOC" evidence="2">
    <location>
        <begin position="10"/>
        <end position="150"/>
    </location>
</feature>
<reference evidence="3" key="1">
    <citation type="submission" date="2023-05" db="EMBL/GenBank/DDBJ databases">
        <title>Comparative genomics of Bacillaceae isolates and their secondary metabolite potential.</title>
        <authorList>
            <person name="Song L."/>
            <person name="Nielsen L.J."/>
            <person name="Mohite O."/>
            <person name="Xu X."/>
            <person name="Weber T."/>
            <person name="Kovacs A.T."/>
        </authorList>
    </citation>
    <scope>NUCLEOTIDE SEQUENCE</scope>
    <source>
        <strain evidence="3">B2_4</strain>
    </source>
</reference>
<accession>A0AA95I7L0</accession>
<gene>
    <name evidence="3" type="ORF">QNH46_01780</name>
</gene>
<evidence type="ECO:0000313" key="4">
    <source>
        <dbReference type="Proteomes" id="UP001177943"/>
    </source>
</evidence>
<dbReference type="EMBL" id="CP126084">
    <property type="protein sequence ID" value="WHX49447.1"/>
    <property type="molecule type" value="Genomic_DNA"/>
</dbReference>
<dbReference type="PANTHER" id="PTHR43048">
    <property type="entry name" value="METHYLMALONYL-COA EPIMERASE"/>
    <property type="match status" value="1"/>
</dbReference>
<evidence type="ECO:0000313" key="3">
    <source>
        <dbReference type="EMBL" id="WHX49447.1"/>
    </source>
</evidence>
<dbReference type="Gene3D" id="3.10.180.10">
    <property type="entry name" value="2,3-Dihydroxybiphenyl 1,2-Dioxygenase, domain 1"/>
    <property type="match status" value="1"/>
</dbReference>
<protein>
    <submittedName>
        <fullName evidence="3">VOC family protein</fullName>
    </submittedName>
</protein>
<name>A0AA95I7L0_9BACL</name>
<dbReference type="AlphaFoldDB" id="A0AA95I7L0"/>
<organism evidence="3 4">
    <name type="scientific">Paenibacillus woosongensis</name>
    <dbReference type="NCBI Taxonomy" id="307580"/>
    <lineage>
        <taxon>Bacteria</taxon>
        <taxon>Bacillati</taxon>
        <taxon>Bacillota</taxon>
        <taxon>Bacilli</taxon>
        <taxon>Bacillales</taxon>
        <taxon>Paenibacillaceae</taxon>
        <taxon>Paenibacillus</taxon>
    </lineage>
</organism>
<evidence type="ECO:0000256" key="1">
    <source>
        <dbReference type="ARBA" id="ARBA00022723"/>
    </source>
</evidence>
<dbReference type="GO" id="GO:0004493">
    <property type="term" value="F:methylmalonyl-CoA epimerase activity"/>
    <property type="evidence" value="ECO:0007669"/>
    <property type="project" value="TreeGrafter"/>
</dbReference>
<keyword evidence="1" id="KW-0479">Metal-binding</keyword>
<dbReference type="RefSeq" id="WP_283926656.1">
    <property type="nucleotide sequence ID" value="NZ_CP126084.1"/>
</dbReference>